<organism evidence="2 3">
    <name type="scientific">Fulvimarina pelagi HTCC2506</name>
    <dbReference type="NCBI Taxonomy" id="314231"/>
    <lineage>
        <taxon>Bacteria</taxon>
        <taxon>Pseudomonadati</taxon>
        <taxon>Pseudomonadota</taxon>
        <taxon>Alphaproteobacteria</taxon>
        <taxon>Hyphomicrobiales</taxon>
        <taxon>Aurantimonadaceae</taxon>
        <taxon>Fulvimarina</taxon>
    </lineage>
</organism>
<evidence type="ECO:0000313" key="2">
    <source>
        <dbReference type="EMBL" id="EAU42219.1"/>
    </source>
</evidence>
<sequence length="121" mass="12867">MYPRTLNAGNEKSMTEFEIRSKDIDDYDLASPLSHLRSVLIRGSVLFGLGVAAMTLVVVPAMQQGSMGTLAAFGGPDIDRMTTGSITGGGQSTTYRVHRSILQSGSGPCLMWPDGRQQGAC</sequence>
<name>Q0G7Z5_9HYPH</name>
<keyword evidence="1" id="KW-0812">Transmembrane</keyword>
<keyword evidence="1" id="KW-0472">Membrane</keyword>
<keyword evidence="1" id="KW-1133">Transmembrane helix</keyword>
<keyword evidence="3" id="KW-1185">Reference proteome</keyword>
<evidence type="ECO:0000256" key="1">
    <source>
        <dbReference type="SAM" id="Phobius"/>
    </source>
</evidence>
<reference evidence="2 3" key="1">
    <citation type="journal article" date="2010" name="J. Bacteriol.">
        <title>Genome sequence of Fulvimarina pelagi HTCC2506T, a Mn(II)-oxidizing alphaproteobacterium possessing an aerobic anoxygenic photosynthetic gene cluster and Xanthorhodopsin.</title>
        <authorList>
            <person name="Kang I."/>
            <person name="Oh H.M."/>
            <person name="Lim S.I."/>
            <person name="Ferriera S."/>
            <person name="Giovannoni S.J."/>
            <person name="Cho J.C."/>
        </authorList>
    </citation>
    <scope>NUCLEOTIDE SEQUENCE [LARGE SCALE GENOMIC DNA]</scope>
    <source>
        <strain evidence="2 3">HTCC2506</strain>
    </source>
</reference>
<protein>
    <submittedName>
        <fullName evidence="2">Uncharacterized protein</fullName>
    </submittedName>
</protein>
<feature type="transmembrane region" description="Helical" evidence="1">
    <location>
        <begin position="39"/>
        <end position="59"/>
    </location>
</feature>
<dbReference type="HOGENOM" id="CLU_2034673_0_0_5"/>
<dbReference type="AlphaFoldDB" id="Q0G7Z5"/>
<proteinExistence type="predicted"/>
<accession>Q0G7Z5</accession>
<dbReference type="EMBL" id="AATP01000001">
    <property type="protein sequence ID" value="EAU42219.1"/>
    <property type="molecule type" value="Genomic_DNA"/>
</dbReference>
<comment type="caution">
    <text evidence="2">The sequence shown here is derived from an EMBL/GenBank/DDBJ whole genome shotgun (WGS) entry which is preliminary data.</text>
</comment>
<dbReference type="STRING" id="217511.GCA_001463845_01609"/>
<evidence type="ECO:0000313" key="3">
    <source>
        <dbReference type="Proteomes" id="UP000004310"/>
    </source>
</evidence>
<dbReference type="Proteomes" id="UP000004310">
    <property type="component" value="Unassembled WGS sequence"/>
</dbReference>
<gene>
    <name evidence="2" type="ORF">FP2506_05256</name>
</gene>